<protein>
    <submittedName>
        <fullName evidence="2">Zinc-dependent metalloprotease</fullName>
    </submittedName>
</protein>
<name>A0ABT3CMN8_9MYCO</name>
<dbReference type="SUPFAM" id="SSF55486">
    <property type="entry name" value="Metalloproteases ('zincins'), catalytic domain"/>
    <property type="match status" value="1"/>
</dbReference>
<accession>A0ABT3CMN8</accession>
<keyword evidence="2" id="KW-0378">Hydrolase</keyword>
<evidence type="ECO:0000313" key="2">
    <source>
        <dbReference type="EMBL" id="MCV7230506.1"/>
    </source>
</evidence>
<reference evidence="2 3" key="1">
    <citation type="journal article" date="2022" name="BMC Genomics">
        <title>Comparative genome analysis of mycobacteria focusing on tRNA and non-coding RNA.</title>
        <authorList>
            <person name="Behra P.R.K."/>
            <person name="Pettersson B.M.F."/>
            <person name="Ramesh M."/>
            <person name="Das S."/>
            <person name="Dasgupta S."/>
            <person name="Kirsebom L.A."/>
        </authorList>
    </citation>
    <scope>NUCLEOTIDE SEQUENCE [LARGE SCALE GENOMIC DNA]</scope>
    <source>
        <strain evidence="2 3">DSM 44078</strain>
    </source>
</reference>
<dbReference type="GO" id="GO:0008237">
    <property type="term" value="F:metallopeptidase activity"/>
    <property type="evidence" value="ECO:0007669"/>
    <property type="project" value="UniProtKB-KW"/>
</dbReference>
<feature type="region of interest" description="Disordered" evidence="1">
    <location>
        <begin position="54"/>
        <end position="76"/>
    </location>
</feature>
<dbReference type="Gene3D" id="1.20.150.30">
    <property type="entry name" value="Zincin-like metallopeptidase, N-terminal domain"/>
    <property type="match status" value="1"/>
</dbReference>
<dbReference type="InterPro" id="IPR018766">
    <property type="entry name" value="Zinicin_2"/>
</dbReference>
<dbReference type="PANTHER" id="PTHR39420">
    <property type="match status" value="1"/>
</dbReference>
<dbReference type="EMBL" id="JACKTY010000050">
    <property type="protein sequence ID" value="MCV7230506.1"/>
    <property type="molecule type" value="Genomic_DNA"/>
</dbReference>
<dbReference type="NCBIfam" id="TIGR03624">
    <property type="entry name" value="putative hydrolase"/>
    <property type="match status" value="1"/>
</dbReference>
<gene>
    <name evidence="2" type="ORF">H7J73_31310</name>
</gene>
<dbReference type="PANTHER" id="PTHR39420:SF1">
    <property type="entry name" value="HYDROLASE"/>
    <property type="match status" value="1"/>
</dbReference>
<dbReference type="InterPro" id="IPR022454">
    <property type="entry name" value="CHP03883_F420-assoc"/>
</dbReference>
<keyword evidence="2" id="KW-0645">Protease</keyword>
<keyword evidence="3" id="KW-1185">Reference proteome</keyword>
<comment type="caution">
    <text evidence="2">The sequence shown here is derived from an EMBL/GenBank/DDBJ whole genome shotgun (WGS) entry which is preliminary data.</text>
</comment>
<dbReference type="InterPro" id="IPR042271">
    <property type="entry name" value="Zinicin_2_N"/>
</dbReference>
<keyword evidence="2" id="KW-0482">Metalloprotease</keyword>
<sequence>MRVRLVSTEPRGGPTVGGAVDWQFAADIGGRLARPAPPATDYTRNQAIDELAAASTAAEPPVRDVTRLSTDGPVPDARIVDRPEWIRAATESMRVMTGGSGDADSASGAKAGAGLKGFVTGRVTGAQTGAVLAFVSSGILGQYDPFGVPGGVLLLVYPNVIAVERQLRVKPADFRLWVCLHEVTHRVQFTANPWLADYMSGALGVLTREGEEDFAGAIGRLGTLVRDRRNGVDGPSSGPNSAGILGVMRAIQSEPQRKALDQLLVLGTLLEGHADHVMDAVGPAVVPSVATIRRRFEERRNRKQSPVQRVLRALLGIDAKMSQYTRGKAFVDQVVGRVGMDRFNAIWTSQDTLPLPEEIDDPQQWIDRVL</sequence>
<organism evidence="2 3">
    <name type="scientific">Mycolicibacterium komossense</name>
    <dbReference type="NCBI Taxonomy" id="1779"/>
    <lineage>
        <taxon>Bacteria</taxon>
        <taxon>Bacillati</taxon>
        <taxon>Actinomycetota</taxon>
        <taxon>Actinomycetes</taxon>
        <taxon>Mycobacteriales</taxon>
        <taxon>Mycobacteriaceae</taxon>
        <taxon>Mycolicibacterium</taxon>
    </lineage>
</organism>
<dbReference type="Proteomes" id="UP001526201">
    <property type="component" value="Unassembled WGS sequence"/>
</dbReference>
<evidence type="ECO:0000256" key="1">
    <source>
        <dbReference type="SAM" id="MobiDB-lite"/>
    </source>
</evidence>
<dbReference type="NCBIfam" id="TIGR03883">
    <property type="entry name" value="DUF2342_F420"/>
    <property type="match status" value="1"/>
</dbReference>
<evidence type="ECO:0000313" key="3">
    <source>
        <dbReference type="Proteomes" id="UP001526201"/>
    </source>
</evidence>
<proteinExistence type="predicted"/>
<dbReference type="Pfam" id="PF10103">
    <property type="entry name" value="Zincin_2"/>
    <property type="match status" value="1"/>
</dbReference>